<dbReference type="EMBL" id="CM045759">
    <property type="protein sequence ID" value="KAI8017001.1"/>
    <property type="molecule type" value="Genomic_DNA"/>
</dbReference>
<organism evidence="1 2">
    <name type="scientific">Camellia lanceoleosa</name>
    <dbReference type="NCBI Taxonomy" id="1840588"/>
    <lineage>
        <taxon>Eukaryota</taxon>
        <taxon>Viridiplantae</taxon>
        <taxon>Streptophyta</taxon>
        <taxon>Embryophyta</taxon>
        <taxon>Tracheophyta</taxon>
        <taxon>Spermatophyta</taxon>
        <taxon>Magnoliopsida</taxon>
        <taxon>eudicotyledons</taxon>
        <taxon>Gunneridae</taxon>
        <taxon>Pentapetalae</taxon>
        <taxon>asterids</taxon>
        <taxon>Ericales</taxon>
        <taxon>Theaceae</taxon>
        <taxon>Camellia</taxon>
    </lineage>
</organism>
<sequence length="372" mass="41967">MFVKRMSVFIATTVKLLLLISTEAVQTVFMIFALLPGPIQELKKHQLSTDASAWSNLAGLFMEAGDLNRSLQYYKEAVKLKPAFPDAYLNLGSVYKALGMPQEAIVCYQRALQSRPDYAMAYGNLASIYYEQGKLDMAILHYKRAIACIMIFHIFIAQVLCWALTCFLVFPFFDHNARGNTYKEIGRVNETMAEAHANLASAYKDRYEARHFVIHNIGPFGCLPYHIKSYQKKNSTYALDQYGCVKELNKAVQEFNRQLKLKIAEARKANPNATITYVDVYSAKYNLISNAKNLGFEDPMKFCCGSYNDQYIRCGEQDSNGKLIGTACKDPSKYISWDGIHYTDAANKLVAKHILNGSLSDPPVSYAEACRI</sequence>
<dbReference type="Proteomes" id="UP001060215">
    <property type="component" value="Chromosome 2"/>
</dbReference>
<keyword evidence="2" id="KW-1185">Reference proteome</keyword>
<reference evidence="1 2" key="1">
    <citation type="journal article" date="2022" name="Plant J.">
        <title>Chromosome-level genome of Camellia lanceoleosa provides a valuable resource for understanding genome evolution and self-incompatibility.</title>
        <authorList>
            <person name="Gong W."/>
            <person name="Xiao S."/>
            <person name="Wang L."/>
            <person name="Liao Z."/>
            <person name="Chang Y."/>
            <person name="Mo W."/>
            <person name="Hu G."/>
            <person name="Li W."/>
            <person name="Zhao G."/>
            <person name="Zhu H."/>
            <person name="Hu X."/>
            <person name="Ji K."/>
            <person name="Xiang X."/>
            <person name="Song Q."/>
            <person name="Yuan D."/>
            <person name="Jin S."/>
            <person name="Zhang L."/>
        </authorList>
    </citation>
    <scope>NUCLEOTIDE SEQUENCE [LARGE SCALE GENOMIC DNA]</scope>
    <source>
        <strain evidence="1">SQ_2022a</strain>
    </source>
</reference>
<protein>
    <submittedName>
        <fullName evidence="1">GDSL esterase/lipase</fullName>
    </submittedName>
</protein>
<comment type="caution">
    <text evidence="1">The sequence shown here is derived from an EMBL/GenBank/DDBJ whole genome shotgun (WGS) entry which is preliminary data.</text>
</comment>
<evidence type="ECO:0000313" key="1">
    <source>
        <dbReference type="EMBL" id="KAI8017001.1"/>
    </source>
</evidence>
<accession>A0ACC0HY22</accession>
<proteinExistence type="predicted"/>
<evidence type="ECO:0000313" key="2">
    <source>
        <dbReference type="Proteomes" id="UP001060215"/>
    </source>
</evidence>
<name>A0ACC0HY22_9ERIC</name>
<gene>
    <name evidence="1" type="ORF">LOK49_LG04G03766</name>
</gene>